<organism evidence="3 4">
    <name type="scientific">Colletotrichum salicis</name>
    <dbReference type="NCBI Taxonomy" id="1209931"/>
    <lineage>
        <taxon>Eukaryota</taxon>
        <taxon>Fungi</taxon>
        <taxon>Dikarya</taxon>
        <taxon>Ascomycota</taxon>
        <taxon>Pezizomycotina</taxon>
        <taxon>Sordariomycetes</taxon>
        <taxon>Hypocreomycetidae</taxon>
        <taxon>Glomerellales</taxon>
        <taxon>Glomerellaceae</taxon>
        <taxon>Colletotrichum</taxon>
        <taxon>Colletotrichum acutatum species complex</taxon>
    </lineage>
</organism>
<comment type="caution">
    <text evidence="3">The sequence shown here is derived from an EMBL/GenBank/DDBJ whole genome shotgun (WGS) entry which is preliminary data.</text>
</comment>
<feature type="region of interest" description="Disordered" evidence="1">
    <location>
        <begin position="273"/>
        <end position="294"/>
    </location>
</feature>
<evidence type="ECO:0000313" key="4">
    <source>
        <dbReference type="Proteomes" id="UP000070121"/>
    </source>
</evidence>
<protein>
    <recommendedName>
        <fullName evidence="5">Glycosyltransferase family 25</fullName>
    </recommendedName>
</protein>
<evidence type="ECO:0000256" key="2">
    <source>
        <dbReference type="SAM" id="Phobius"/>
    </source>
</evidence>
<gene>
    <name evidence="3" type="ORF">CSAL01_07709</name>
</gene>
<dbReference type="EMBL" id="JFFI01001415">
    <property type="protein sequence ID" value="KXH60204.1"/>
    <property type="molecule type" value="Genomic_DNA"/>
</dbReference>
<feature type="compositionally biased region" description="Basic residues" evidence="1">
    <location>
        <begin position="220"/>
        <end position="229"/>
    </location>
</feature>
<dbReference type="OrthoDB" id="47375at2759"/>
<keyword evidence="2" id="KW-1133">Transmembrane helix</keyword>
<sequence length="341" mass="38796">MLSTRYLAVKLSFTFTLFFIIFLSKTYYSPIRLGDRSAREPRKNVPAPVSFSKVTDNSTFGFPKIFFIHISTRFDLLDAATIQAFLSGVQFEVFPAVEASMIKDKGMPPTHDKERLRGAEKGCWRAHANELPSALILEGDAAWDIHVRTIMTNFHEHFTSLLQLLNSTQIPKVGRHGQAAANDSAQPVFPEPPRPMAQQTLGYPLLRPLRRDPTQPRAHAQIRRRTRPRLTKELLRPPARQRTSRPQVGRHSVVQPTIMSQWKYVPGIGMNLRGSNNDVQESKQEVEDDEDPKAWETVSQTGIVWRPMEYFVDAALKEMTLQVAWKRIFGGERPPLQVTGV</sequence>
<feature type="transmembrane region" description="Helical" evidence="2">
    <location>
        <begin position="6"/>
        <end position="23"/>
    </location>
</feature>
<reference evidence="3 4" key="1">
    <citation type="submission" date="2014-02" db="EMBL/GenBank/DDBJ databases">
        <title>The genome sequence of Colletotrichum salicis CBS 607.94.</title>
        <authorList>
            <person name="Baroncelli R."/>
            <person name="Thon M.R."/>
        </authorList>
    </citation>
    <scope>NUCLEOTIDE SEQUENCE [LARGE SCALE GENOMIC DNA]</scope>
    <source>
        <strain evidence="3 4">CBS 607.94</strain>
    </source>
</reference>
<keyword evidence="2" id="KW-0472">Membrane</keyword>
<keyword evidence="2" id="KW-0812">Transmembrane</keyword>
<keyword evidence="4" id="KW-1185">Reference proteome</keyword>
<evidence type="ECO:0000256" key="1">
    <source>
        <dbReference type="SAM" id="MobiDB-lite"/>
    </source>
</evidence>
<dbReference type="AlphaFoldDB" id="A0A135UII9"/>
<dbReference type="Proteomes" id="UP000070121">
    <property type="component" value="Unassembled WGS sequence"/>
</dbReference>
<feature type="region of interest" description="Disordered" evidence="1">
    <location>
        <begin position="207"/>
        <end position="252"/>
    </location>
</feature>
<name>A0A135UII9_9PEZI</name>
<accession>A0A135UII9</accession>
<evidence type="ECO:0000313" key="3">
    <source>
        <dbReference type="EMBL" id="KXH60204.1"/>
    </source>
</evidence>
<proteinExistence type="predicted"/>
<evidence type="ECO:0008006" key="5">
    <source>
        <dbReference type="Google" id="ProtNLM"/>
    </source>
</evidence>